<dbReference type="OrthoDB" id="43567at2157"/>
<comment type="subunit">
    <text evidence="8">NDH-1 is composed of 13 different subunits. Subunits NuoB, CD, E, F, and G constitute the peripheral sector of the complex.</text>
</comment>
<dbReference type="InterPro" id="IPR022885">
    <property type="entry name" value="NDH1_su_D/H"/>
</dbReference>
<evidence type="ECO:0000256" key="3">
    <source>
        <dbReference type="ARBA" id="ARBA00022448"/>
    </source>
</evidence>
<dbReference type="InterPro" id="IPR020396">
    <property type="entry name" value="NADH_UbQ_OxRdtase_CS"/>
</dbReference>
<evidence type="ECO:0000256" key="7">
    <source>
        <dbReference type="ARBA" id="ARBA00023268"/>
    </source>
</evidence>
<evidence type="ECO:0000256" key="6">
    <source>
        <dbReference type="ARBA" id="ARBA00023136"/>
    </source>
</evidence>
<dbReference type="InterPro" id="IPR001268">
    <property type="entry name" value="NADH_UbQ_OxRdtase_30kDa_su"/>
</dbReference>
<evidence type="ECO:0000256" key="2">
    <source>
        <dbReference type="ARBA" id="ARBA00010019"/>
    </source>
</evidence>
<evidence type="ECO:0000313" key="13">
    <source>
        <dbReference type="EMBL" id="MXR42573.1"/>
    </source>
</evidence>
<comment type="subcellular location">
    <subcellularLocation>
        <location evidence="1">Cell membrane</location>
        <topology evidence="1">Peripheral membrane protein</topology>
    </subcellularLocation>
</comment>
<keyword evidence="7" id="KW-0511">Multifunctional enzyme</keyword>
<dbReference type="GO" id="GO:0051287">
    <property type="term" value="F:NAD binding"/>
    <property type="evidence" value="ECO:0007669"/>
    <property type="project" value="InterPro"/>
</dbReference>
<dbReference type="SUPFAM" id="SSF56762">
    <property type="entry name" value="HydB/Nqo4-like"/>
    <property type="match status" value="1"/>
</dbReference>
<dbReference type="Gene3D" id="3.30.460.80">
    <property type="entry name" value="NADH:ubiquinone oxidoreductase, 30kDa subunit"/>
    <property type="match status" value="1"/>
</dbReference>
<dbReference type="Pfam" id="PF00329">
    <property type="entry name" value="Complex1_30kDa"/>
    <property type="match status" value="1"/>
</dbReference>
<evidence type="ECO:0000256" key="1">
    <source>
        <dbReference type="ARBA" id="ARBA00004202"/>
    </source>
</evidence>
<dbReference type="GO" id="GO:0008137">
    <property type="term" value="F:NADH dehydrogenase (ubiquinone) activity"/>
    <property type="evidence" value="ECO:0007669"/>
    <property type="project" value="InterPro"/>
</dbReference>
<evidence type="ECO:0000256" key="10">
    <source>
        <dbReference type="SAM" id="MobiDB-lite"/>
    </source>
</evidence>
<keyword evidence="5" id="KW-0520">NAD</keyword>
<keyword evidence="3" id="KW-0813">Transport</keyword>
<evidence type="ECO:0000256" key="8">
    <source>
        <dbReference type="ARBA" id="ARBA00038617"/>
    </source>
</evidence>
<dbReference type="PANTHER" id="PTHR11993:SF10">
    <property type="entry name" value="NADH DEHYDROGENASE [UBIQUINONE] IRON-SULFUR PROTEIN 2, MITOCHONDRIAL"/>
    <property type="match status" value="1"/>
</dbReference>
<dbReference type="AlphaFoldDB" id="A0A6B0T1B3"/>
<dbReference type="GO" id="GO:0005886">
    <property type="term" value="C:plasma membrane"/>
    <property type="evidence" value="ECO:0007669"/>
    <property type="project" value="UniProtKB-SubCell"/>
</dbReference>
<sequence length="556" mass="62957">MSTQTPAERPDSDDPIAPPDELAELLGDRVIGREEHLNAPGYVIRPDTVQDVLSTLRNEAGYDHLSCVTAQEYEDRYESIYHLKTYDDPTREVSVVVPADTEAPRSESAEPVFRTADWHEREAYDLIGIEYDDHPDLRRILLPETWQGHPLSLDYDQTRPQIVRYDENANPLEADTRAEQATDTMMLNIGPHHPATHGVMHLEATLDGEQVVDVEPDIGYIHRCEEQMCQNGTYRHQIMPYPDRWDWGGGGLLNEWAYARVAETLADIEVPEYAQVIRTMSAELSRILSHLLAVGAYALDVAGDFTATFMYAITERETVQNVLEDLTGQRLMFNYFRLGGVAWDLPEPREEFFEKTRDFLDELPRRLAEFHDLLTGNEIIQIRTVDTGVLPPEVAKNYGCTGPVLRGSGVDYDLRRDDPYGYYDELDWNVITQEGGDNFARLQVRLREMEESAKIIEQCIDLLEGWPEADRSVQANVPRTIKPDDDTEVYTAVEAAKGELGIYVRADGTDEPARFKIRGPSFSNLQALPEMAEGEHVPDLIASLGSLDTIMGEVDR</sequence>
<gene>
    <name evidence="13" type="ORF">GRX01_14660</name>
</gene>
<dbReference type="RefSeq" id="WP_159669068.1">
    <property type="nucleotide sequence ID" value="NZ_WUUS01000009.1"/>
</dbReference>
<dbReference type="InterPro" id="IPR029014">
    <property type="entry name" value="NiFe-Hase_large"/>
</dbReference>
<dbReference type="Gene3D" id="1.10.645.10">
    <property type="entry name" value="Cytochrome-c3 Hydrogenase, chain B"/>
    <property type="match status" value="1"/>
</dbReference>
<comment type="caution">
    <text evidence="13">The sequence shown here is derived from an EMBL/GenBank/DDBJ whole genome shotgun (WGS) entry which is preliminary data.</text>
</comment>
<proteinExistence type="inferred from homology"/>
<evidence type="ECO:0000259" key="12">
    <source>
        <dbReference type="Pfam" id="PF00346"/>
    </source>
</evidence>
<feature type="region of interest" description="Disordered" evidence="10">
    <location>
        <begin position="1"/>
        <end position="20"/>
    </location>
</feature>
<dbReference type="PANTHER" id="PTHR11993">
    <property type="entry name" value="NADH-UBIQUINONE OXIDOREDUCTASE 49 KDA SUBUNIT"/>
    <property type="match status" value="1"/>
</dbReference>
<protein>
    <submittedName>
        <fullName evidence="13">NADH-quinone oxidoreductase subunit D</fullName>
        <ecNumber evidence="13">1.6.5.11</ecNumber>
    </submittedName>
</protein>
<dbReference type="PROSITE" id="PS00542">
    <property type="entry name" value="COMPLEX1_30K"/>
    <property type="match status" value="1"/>
</dbReference>
<accession>A0A6B0T1B3</accession>
<reference evidence="13 14" key="1">
    <citation type="submission" date="2019-12" db="EMBL/GenBank/DDBJ databases">
        <title>Isolation and characterization of three novel carbon monoxide-oxidizing members of Halobacteria from salione crusts and soils.</title>
        <authorList>
            <person name="Myers M.R."/>
            <person name="King G.M."/>
        </authorList>
    </citation>
    <scope>NUCLEOTIDE SEQUENCE [LARGE SCALE GENOMIC DNA]</scope>
    <source>
        <strain evidence="13 14">WSA2</strain>
    </source>
</reference>
<keyword evidence="13" id="KW-0560">Oxidoreductase</keyword>
<evidence type="ECO:0000256" key="9">
    <source>
        <dbReference type="ARBA" id="ARBA00047712"/>
    </source>
</evidence>
<evidence type="ECO:0000256" key="5">
    <source>
        <dbReference type="ARBA" id="ARBA00023027"/>
    </source>
</evidence>
<keyword evidence="6" id="KW-0472">Membrane</keyword>
<dbReference type="SUPFAM" id="SSF143243">
    <property type="entry name" value="Nqo5-like"/>
    <property type="match status" value="1"/>
</dbReference>
<dbReference type="HAMAP" id="MF_01358">
    <property type="entry name" value="NDH1_NuoD"/>
    <property type="match status" value="1"/>
</dbReference>
<dbReference type="InterPro" id="IPR037232">
    <property type="entry name" value="NADH_quin_OxRdtase_su_C/D-like"/>
</dbReference>
<dbReference type="InterPro" id="IPR001135">
    <property type="entry name" value="NADH_Q_OxRdtase_suD"/>
</dbReference>
<dbReference type="GO" id="GO:0048038">
    <property type="term" value="F:quinone binding"/>
    <property type="evidence" value="ECO:0007669"/>
    <property type="project" value="InterPro"/>
</dbReference>
<dbReference type="Pfam" id="PF00346">
    <property type="entry name" value="Complex1_49kDa"/>
    <property type="match status" value="1"/>
</dbReference>
<comment type="similarity">
    <text evidence="2">In the C-terminal section; belongs to the complex I 49 kDa subunit family.</text>
</comment>
<dbReference type="NCBIfam" id="NF004739">
    <property type="entry name" value="PRK06075.1"/>
    <property type="match status" value="1"/>
</dbReference>
<evidence type="ECO:0000313" key="14">
    <source>
        <dbReference type="Proteomes" id="UP000437065"/>
    </source>
</evidence>
<keyword evidence="14" id="KW-1185">Reference proteome</keyword>
<keyword evidence="4" id="KW-1003">Cell membrane</keyword>
<dbReference type="EC" id="1.6.5.11" evidence="13"/>
<dbReference type="GO" id="GO:0016651">
    <property type="term" value="F:oxidoreductase activity, acting on NAD(P)H"/>
    <property type="evidence" value="ECO:0007669"/>
    <property type="project" value="InterPro"/>
</dbReference>
<feature type="domain" description="NADH-quinone oxidoreductase subunit D" evidence="12">
    <location>
        <begin position="306"/>
        <end position="556"/>
    </location>
</feature>
<comment type="catalytic activity">
    <reaction evidence="9">
        <text>a quinone + NADH + 5 H(+)(in) = a quinol + NAD(+) + 4 H(+)(out)</text>
        <dbReference type="Rhea" id="RHEA:57888"/>
        <dbReference type="ChEBI" id="CHEBI:15378"/>
        <dbReference type="ChEBI" id="CHEBI:24646"/>
        <dbReference type="ChEBI" id="CHEBI:57540"/>
        <dbReference type="ChEBI" id="CHEBI:57945"/>
        <dbReference type="ChEBI" id="CHEBI:132124"/>
    </reaction>
</comment>
<feature type="domain" description="NADH:ubiquinone oxidoreductase 30kDa subunit" evidence="11">
    <location>
        <begin position="43"/>
        <end position="159"/>
    </location>
</feature>
<organism evidence="13 14">
    <name type="scientific">Halobaculum saliterrae</name>
    <dbReference type="NCBI Taxonomy" id="2073113"/>
    <lineage>
        <taxon>Archaea</taxon>
        <taxon>Methanobacteriati</taxon>
        <taxon>Methanobacteriota</taxon>
        <taxon>Stenosarchaea group</taxon>
        <taxon>Halobacteria</taxon>
        <taxon>Halobacteriales</taxon>
        <taxon>Haloferacaceae</taxon>
        <taxon>Halobaculum</taxon>
    </lineage>
</organism>
<dbReference type="Proteomes" id="UP000437065">
    <property type="component" value="Unassembled WGS sequence"/>
</dbReference>
<evidence type="ECO:0000256" key="4">
    <source>
        <dbReference type="ARBA" id="ARBA00022475"/>
    </source>
</evidence>
<evidence type="ECO:0000259" key="11">
    <source>
        <dbReference type="Pfam" id="PF00329"/>
    </source>
</evidence>
<dbReference type="EMBL" id="WUUS01000009">
    <property type="protein sequence ID" value="MXR42573.1"/>
    <property type="molecule type" value="Genomic_DNA"/>
</dbReference>
<name>A0A6B0T1B3_9EURY</name>